<dbReference type="InterPro" id="IPR041347">
    <property type="entry name" value="MftR_C"/>
</dbReference>
<keyword evidence="1" id="KW-0805">Transcription regulation</keyword>
<feature type="domain" description="HTH tetR-type" evidence="5">
    <location>
        <begin position="12"/>
        <end position="72"/>
    </location>
</feature>
<accession>A0A3N0DS07</accession>
<dbReference type="Proteomes" id="UP000277094">
    <property type="component" value="Unassembled WGS sequence"/>
</dbReference>
<dbReference type="PANTHER" id="PTHR30055">
    <property type="entry name" value="HTH-TYPE TRANSCRIPTIONAL REGULATOR RUTR"/>
    <property type="match status" value="1"/>
</dbReference>
<dbReference type="InterPro" id="IPR001647">
    <property type="entry name" value="HTH_TetR"/>
</dbReference>
<protein>
    <submittedName>
        <fullName evidence="6">TetR family transcriptional regulator</fullName>
    </submittedName>
</protein>
<evidence type="ECO:0000256" key="2">
    <source>
        <dbReference type="ARBA" id="ARBA00023125"/>
    </source>
</evidence>
<dbReference type="PRINTS" id="PR00455">
    <property type="entry name" value="HTHTETR"/>
</dbReference>
<proteinExistence type="predicted"/>
<evidence type="ECO:0000313" key="7">
    <source>
        <dbReference type="Proteomes" id="UP000277094"/>
    </source>
</evidence>
<evidence type="ECO:0000313" key="6">
    <source>
        <dbReference type="EMBL" id="RNL78301.1"/>
    </source>
</evidence>
<evidence type="ECO:0000256" key="4">
    <source>
        <dbReference type="PROSITE-ProRule" id="PRU00335"/>
    </source>
</evidence>
<dbReference type="Gene3D" id="1.10.357.10">
    <property type="entry name" value="Tetracycline Repressor, domain 2"/>
    <property type="match status" value="1"/>
</dbReference>
<evidence type="ECO:0000259" key="5">
    <source>
        <dbReference type="PROSITE" id="PS50977"/>
    </source>
</evidence>
<keyword evidence="2 4" id="KW-0238">DNA-binding</keyword>
<comment type="caution">
    <text evidence="6">The sequence shown here is derived from an EMBL/GenBank/DDBJ whole genome shotgun (WGS) entry which is preliminary data.</text>
</comment>
<gene>
    <name evidence="6" type="ORF">EFL95_04115</name>
</gene>
<dbReference type="PANTHER" id="PTHR30055:SF238">
    <property type="entry name" value="MYCOFACTOCIN BIOSYNTHESIS TRANSCRIPTIONAL REGULATOR MFTR-RELATED"/>
    <property type="match status" value="1"/>
</dbReference>
<dbReference type="Pfam" id="PF00440">
    <property type="entry name" value="TetR_N"/>
    <property type="match status" value="1"/>
</dbReference>
<dbReference type="Gene3D" id="1.10.10.60">
    <property type="entry name" value="Homeodomain-like"/>
    <property type="match status" value="1"/>
</dbReference>
<evidence type="ECO:0000256" key="1">
    <source>
        <dbReference type="ARBA" id="ARBA00023015"/>
    </source>
</evidence>
<dbReference type="GO" id="GO:0000976">
    <property type="term" value="F:transcription cis-regulatory region binding"/>
    <property type="evidence" value="ECO:0007669"/>
    <property type="project" value="TreeGrafter"/>
</dbReference>
<dbReference type="InterPro" id="IPR050109">
    <property type="entry name" value="HTH-type_TetR-like_transc_reg"/>
</dbReference>
<reference evidence="6 7" key="1">
    <citation type="submission" date="2018-11" db="EMBL/GenBank/DDBJ databases">
        <authorList>
            <person name="Li F."/>
        </authorList>
    </citation>
    <scope>NUCLEOTIDE SEQUENCE [LARGE SCALE GENOMIC DNA]</scope>
    <source>
        <strain evidence="6 7">KIS18-7</strain>
    </source>
</reference>
<organism evidence="6 7">
    <name type="scientific">Nocardioides marmorisolisilvae</name>
    <dbReference type="NCBI Taxonomy" id="1542737"/>
    <lineage>
        <taxon>Bacteria</taxon>
        <taxon>Bacillati</taxon>
        <taxon>Actinomycetota</taxon>
        <taxon>Actinomycetes</taxon>
        <taxon>Propionibacteriales</taxon>
        <taxon>Nocardioidaceae</taxon>
        <taxon>Nocardioides</taxon>
    </lineage>
</organism>
<dbReference type="InterPro" id="IPR009057">
    <property type="entry name" value="Homeodomain-like_sf"/>
</dbReference>
<name>A0A3N0DS07_9ACTN</name>
<feature type="DNA-binding region" description="H-T-H motif" evidence="4">
    <location>
        <begin position="35"/>
        <end position="54"/>
    </location>
</feature>
<dbReference type="PROSITE" id="PS50977">
    <property type="entry name" value="HTH_TETR_2"/>
    <property type="match status" value="1"/>
</dbReference>
<dbReference type="AlphaFoldDB" id="A0A3N0DS07"/>
<dbReference type="GO" id="GO:0003700">
    <property type="term" value="F:DNA-binding transcription factor activity"/>
    <property type="evidence" value="ECO:0007669"/>
    <property type="project" value="TreeGrafter"/>
</dbReference>
<evidence type="ECO:0000256" key="3">
    <source>
        <dbReference type="ARBA" id="ARBA00023163"/>
    </source>
</evidence>
<keyword evidence="7" id="KW-1185">Reference proteome</keyword>
<dbReference type="EMBL" id="RJSG01000002">
    <property type="protein sequence ID" value="RNL78301.1"/>
    <property type="molecule type" value="Genomic_DNA"/>
</dbReference>
<dbReference type="RefSeq" id="WP_123232800.1">
    <property type="nucleotide sequence ID" value="NZ_RJSG01000002.1"/>
</dbReference>
<sequence length="200" mass="21807">MTVQGVRERKKGATRARIADVAARLAVEHGIAATTVDEIAAEAEVGRATFFRYFDSKELAVAHGLSGAGAYVLAGVLREVDPRLGPADAVRAAYAELGRDFARHRAMFYEQAMLSRSSPAMFAWTLHLYVDWETAIADAVAPRFADLRDGDPRPRMLGAMTMAAARLAWGEWLDDGGTGDLPALTQKYLATLDLRLPDDR</sequence>
<dbReference type="Pfam" id="PF17754">
    <property type="entry name" value="TetR_C_14"/>
    <property type="match status" value="1"/>
</dbReference>
<dbReference type="SUPFAM" id="SSF46689">
    <property type="entry name" value="Homeodomain-like"/>
    <property type="match status" value="1"/>
</dbReference>
<keyword evidence="3" id="KW-0804">Transcription</keyword>
<dbReference type="OrthoDB" id="3787664at2"/>